<dbReference type="PROSITE" id="PS50920">
    <property type="entry name" value="SOLCAR"/>
    <property type="match status" value="3"/>
</dbReference>
<dbReference type="GO" id="GO:0005743">
    <property type="term" value="C:mitochondrial inner membrane"/>
    <property type="evidence" value="ECO:0007669"/>
    <property type="project" value="UniProtKB-SubCell"/>
</dbReference>
<evidence type="ECO:0000256" key="5">
    <source>
        <dbReference type="ARBA" id="ARBA00022737"/>
    </source>
</evidence>
<keyword evidence="7" id="KW-1133">Transmembrane helix</keyword>
<feature type="region of interest" description="Disordered" evidence="12">
    <location>
        <begin position="1"/>
        <end position="64"/>
    </location>
</feature>
<dbReference type="PRINTS" id="PR00926">
    <property type="entry name" value="MITOCARRIER"/>
</dbReference>
<name>A0A167E320_9ASCO</name>
<proteinExistence type="inferred from homology"/>
<comment type="similarity">
    <text evidence="2 11">Belongs to the mitochondrial carrier (TC 2.A.29) family.</text>
</comment>
<gene>
    <name evidence="13" type="ORF">AWJ20_1877</name>
</gene>
<keyword evidence="9 10" id="KW-0472">Membrane</keyword>
<accession>A0A167E320</accession>
<dbReference type="GeneID" id="30033727"/>
<keyword evidence="4 10" id="KW-0812">Transmembrane</keyword>
<dbReference type="GO" id="GO:0015095">
    <property type="term" value="F:magnesium ion transmembrane transporter activity"/>
    <property type="evidence" value="ECO:0007669"/>
    <property type="project" value="EnsemblFungi"/>
</dbReference>
<feature type="compositionally biased region" description="Gly residues" evidence="12">
    <location>
        <begin position="27"/>
        <end position="41"/>
    </location>
</feature>
<dbReference type="FunFam" id="1.50.40.10:FF:000095">
    <property type="entry name" value="Mitochondrial carrier protein"/>
    <property type="match status" value="1"/>
</dbReference>
<keyword evidence="8" id="KW-0496">Mitochondrion</keyword>
<feature type="repeat" description="Solcar" evidence="10">
    <location>
        <begin position="69"/>
        <end position="156"/>
    </location>
</feature>
<dbReference type="GO" id="GO:1990616">
    <property type="term" value="P:magnesium ion export from mitochondrion"/>
    <property type="evidence" value="ECO:0007669"/>
    <property type="project" value="EnsemblFungi"/>
</dbReference>
<evidence type="ECO:0000313" key="13">
    <source>
        <dbReference type="EMBL" id="ANB13580.1"/>
    </source>
</evidence>
<dbReference type="Gene3D" id="1.50.40.10">
    <property type="entry name" value="Mitochondrial carrier domain"/>
    <property type="match status" value="2"/>
</dbReference>
<keyword evidence="5" id="KW-0677">Repeat</keyword>
<dbReference type="KEGG" id="slb:AWJ20_1877"/>
<keyword evidence="14" id="KW-1185">Reference proteome</keyword>
<dbReference type="EMBL" id="CP014501">
    <property type="protein sequence ID" value="ANB13580.1"/>
    <property type="molecule type" value="Genomic_DNA"/>
</dbReference>
<evidence type="ECO:0000256" key="8">
    <source>
        <dbReference type="ARBA" id="ARBA00023128"/>
    </source>
</evidence>
<feature type="repeat" description="Solcar" evidence="10">
    <location>
        <begin position="269"/>
        <end position="362"/>
    </location>
</feature>
<dbReference type="PANTHER" id="PTHR45667">
    <property type="entry name" value="S-ADENOSYLMETHIONINE MITOCHONDRIAL CARRIER PROTEIN"/>
    <property type="match status" value="1"/>
</dbReference>
<dbReference type="InterPro" id="IPR002067">
    <property type="entry name" value="MCP"/>
</dbReference>
<reference evidence="13 14" key="1">
    <citation type="submission" date="2016-02" db="EMBL/GenBank/DDBJ databases">
        <title>Complete genome sequence and transcriptome regulation of the pentose utilising yeast Sugiyamaella lignohabitans.</title>
        <authorList>
            <person name="Bellasio M."/>
            <person name="Peymann A."/>
            <person name="Valli M."/>
            <person name="Sipitzky M."/>
            <person name="Graf A."/>
            <person name="Sauer M."/>
            <person name="Marx H."/>
            <person name="Mattanovich D."/>
        </authorList>
    </citation>
    <scope>NUCLEOTIDE SEQUENCE [LARGE SCALE GENOMIC DNA]</scope>
    <source>
        <strain evidence="13 14">CBS 10342</strain>
    </source>
</reference>
<feature type="compositionally biased region" description="Basic and acidic residues" evidence="12">
    <location>
        <begin position="46"/>
        <end position="64"/>
    </location>
</feature>
<dbReference type="SUPFAM" id="SSF103506">
    <property type="entry name" value="Mitochondrial carrier"/>
    <property type="match status" value="1"/>
</dbReference>
<dbReference type="OrthoDB" id="415315at2759"/>
<sequence>MSQELSPSSGSLPLGNLEPIISHGPAIGSGGGLSGGGGGYGPSKPGKQDRTEAKKHDSSTNREHEMKLSPMFNVLIAGGVGGAFGDSSMYPLDTVKTRQQGSPNTIKYRTMWTASKTILKEEGIFRGIYRGYLPALLGSFPSTMAFFGAYETTKRKLILDYEVPDTLAHLTAGFLGDLASSFIYVPSEVLKTRLQLQGRYNNPYFNSGYNYRGMTDAVRTIVRTEGPGAMFYGFKATLVRDLPFSALQLAFYEKFHQAAQRLAGHGNDMGIGLELATGALAGGLAGMITTPLDVVKTRIQTQTPETAARAGETIANSTWSGLKTIYKNEGIARSFSGVGPRIVWTSIQSSVMLLVYQYTLKFLDDRQTASDRQTVLA</sequence>
<organism evidence="13 14">
    <name type="scientific">Sugiyamaella lignohabitans</name>
    <dbReference type="NCBI Taxonomy" id="796027"/>
    <lineage>
        <taxon>Eukaryota</taxon>
        <taxon>Fungi</taxon>
        <taxon>Dikarya</taxon>
        <taxon>Ascomycota</taxon>
        <taxon>Saccharomycotina</taxon>
        <taxon>Dipodascomycetes</taxon>
        <taxon>Dipodascales</taxon>
        <taxon>Trichomonascaceae</taxon>
        <taxon>Sugiyamaella</taxon>
    </lineage>
</organism>
<feature type="compositionally biased region" description="Low complexity" evidence="12">
    <location>
        <begin position="1"/>
        <end position="26"/>
    </location>
</feature>
<evidence type="ECO:0000256" key="11">
    <source>
        <dbReference type="RuleBase" id="RU000488"/>
    </source>
</evidence>
<dbReference type="InterPro" id="IPR018108">
    <property type="entry name" value="MCP_transmembrane"/>
</dbReference>
<keyword evidence="3 11" id="KW-0813">Transport</keyword>
<feature type="repeat" description="Solcar" evidence="10">
    <location>
        <begin position="164"/>
        <end position="258"/>
    </location>
</feature>
<evidence type="ECO:0000256" key="7">
    <source>
        <dbReference type="ARBA" id="ARBA00022989"/>
    </source>
</evidence>
<evidence type="ECO:0000256" key="1">
    <source>
        <dbReference type="ARBA" id="ARBA00004448"/>
    </source>
</evidence>
<dbReference type="Proteomes" id="UP000189580">
    <property type="component" value="Chromosome a"/>
</dbReference>
<keyword evidence="6" id="KW-0999">Mitochondrion inner membrane</keyword>
<evidence type="ECO:0000313" key="14">
    <source>
        <dbReference type="Proteomes" id="UP000189580"/>
    </source>
</evidence>
<dbReference type="InterPro" id="IPR023395">
    <property type="entry name" value="MCP_dom_sf"/>
</dbReference>
<evidence type="ECO:0000256" key="9">
    <source>
        <dbReference type="ARBA" id="ARBA00023136"/>
    </source>
</evidence>
<evidence type="ECO:0000256" key="4">
    <source>
        <dbReference type="ARBA" id="ARBA00022692"/>
    </source>
</evidence>
<protein>
    <submittedName>
        <fullName evidence="13">Uncharacterized protein</fullName>
    </submittedName>
</protein>
<dbReference type="RefSeq" id="XP_018736057.1">
    <property type="nucleotide sequence ID" value="XM_018878789.1"/>
</dbReference>
<evidence type="ECO:0000256" key="12">
    <source>
        <dbReference type="SAM" id="MobiDB-lite"/>
    </source>
</evidence>
<evidence type="ECO:0000256" key="6">
    <source>
        <dbReference type="ARBA" id="ARBA00022792"/>
    </source>
</evidence>
<evidence type="ECO:0000256" key="10">
    <source>
        <dbReference type="PROSITE-ProRule" id="PRU00282"/>
    </source>
</evidence>
<dbReference type="AlphaFoldDB" id="A0A167E320"/>
<comment type="subcellular location">
    <subcellularLocation>
        <location evidence="1">Mitochondrion inner membrane</location>
        <topology evidence="1">Multi-pass membrane protein</topology>
    </subcellularLocation>
</comment>
<evidence type="ECO:0000256" key="2">
    <source>
        <dbReference type="ARBA" id="ARBA00006375"/>
    </source>
</evidence>
<evidence type="ECO:0000256" key="3">
    <source>
        <dbReference type="ARBA" id="ARBA00022448"/>
    </source>
</evidence>
<dbReference type="Pfam" id="PF00153">
    <property type="entry name" value="Mito_carr"/>
    <property type="match status" value="3"/>
</dbReference>